<dbReference type="PANTHER" id="PTHR45436:SF5">
    <property type="entry name" value="SENSOR HISTIDINE KINASE TRCS"/>
    <property type="match status" value="1"/>
</dbReference>
<evidence type="ECO:0000256" key="5">
    <source>
        <dbReference type="ARBA" id="ARBA00022692"/>
    </source>
</evidence>
<dbReference type="Proteomes" id="UP000321301">
    <property type="component" value="Unassembled WGS sequence"/>
</dbReference>
<dbReference type="Gene3D" id="3.30.565.10">
    <property type="entry name" value="Histidine kinase-like ATPase, C-terminal domain"/>
    <property type="match status" value="1"/>
</dbReference>
<dbReference type="InterPro" id="IPR050428">
    <property type="entry name" value="TCS_sensor_his_kinase"/>
</dbReference>
<dbReference type="EC" id="2.7.13.3" evidence="2"/>
<keyword evidence="8" id="KW-0472">Membrane</keyword>
<dbReference type="InterPro" id="IPR003661">
    <property type="entry name" value="HisK_dim/P_dom"/>
</dbReference>
<evidence type="ECO:0000259" key="9">
    <source>
        <dbReference type="PROSITE" id="PS50109"/>
    </source>
</evidence>
<dbReference type="PANTHER" id="PTHR45436">
    <property type="entry name" value="SENSOR HISTIDINE KINASE YKOH"/>
    <property type="match status" value="1"/>
</dbReference>
<dbReference type="InterPro" id="IPR003594">
    <property type="entry name" value="HATPase_dom"/>
</dbReference>
<evidence type="ECO:0000256" key="7">
    <source>
        <dbReference type="ARBA" id="ARBA00022989"/>
    </source>
</evidence>
<dbReference type="GO" id="GO:0000155">
    <property type="term" value="F:phosphorelay sensor kinase activity"/>
    <property type="evidence" value="ECO:0007669"/>
    <property type="project" value="InterPro"/>
</dbReference>
<dbReference type="SUPFAM" id="SSF47384">
    <property type="entry name" value="Homodimeric domain of signal transducing histidine kinase"/>
    <property type="match status" value="1"/>
</dbReference>
<dbReference type="SMART" id="SM00388">
    <property type="entry name" value="HisKA"/>
    <property type="match status" value="1"/>
</dbReference>
<keyword evidence="4" id="KW-0808">Transferase</keyword>
<evidence type="ECO:0000256" key="8">
    <source>
        <dbReference type="SAM" id="Phobius"/>
    </source>
</evidence>
<keyword evidence="6 10" id="KW-0418">Kinase</keyword>
<keyword evidence="3" id="KW-0597">Phosphoprotein</keyword>
<comment type="catalytic activity">
    <reaction evidence="1">
        <text>ATP + protein L-histidine = ADP + protein N-phospho-L-histidine.</text>
        <dbReference type="EC" id="2.7.13.3"/>
    </reaction>
</comment>
<dbReference type="EMBL" id="BJYV01000021">
    <property type="protein sequence ID" value="GEO23132.1"/>
    <property type="molecule type" value="Genomic_DNA"/>
</dbReference>
<dbReference type="SMART" id="SM00387">
    <property type="entry name" value="HATPase_c"/>
    <property type="match status" value="1"/>
</dbReference>
<dbReference type="InterPro" id="IPR005467">
    <property type="entry name" value="His_kinase_dom"/>
</dbReference>
<evidence type="ECO:0000256" key="1">
    <source>
        <dbReference type="ARBA" id="ARBA00000085"/>
    </source>
</evidence>
<dbReference type="SUPFAM" id="SSF55874">
    <property type="entry name" value="ATPase domain of HSP90 chaperone/DNA topoisomerase II/histidine kinase"/>
    <property type="match status" value="1"/>
</dbReference>
<dbReference type="Pfam" id="PF00512">
    <property type="entry name" value="HisKA"/>
    <property type="match status" value="1"/>
</dbReference>
<proteinExistence type="predicted"/>
<evidence type="ECO:0000313" key="10">
    <source>
        <dbReference type="EMBL" id="GEO23132.1"/>
    </source>
</evidence>
<gene>
    <name evidence="10" type="ORF">CQA01_36660</name>
</gene>
<reference evidence="10 11" key="1">
    <citation type="submission" date="2019-07" db="EMBL/GenBank/DDBJ databases">
        <title>Whole genome shotgun sequence of Cyclobacterium qasimii NBRC 106168.</title>
        <authorList>
            <person name="Hosoyama A."/>
            <person name="Uohara A."/>
            <person name="Ohji S."/>
            <person name="Ichikawa N."/>
        </authorList>
    </citation>
    <scope>NUCLEOTIDE SEQUENCE [LARGE SCALE GENOMIC DNA]</scope>
    <source>
        <strain evidence="10 11">NBRC 106168</strain>
    </source>
</reference>
<keyword evidence="11" id="KW-1185">Reference proteome</keyword>
<dbReference type="InterPro" id="IPR036097">
    <property type="entry name" value="HisK_dim/P_sf"/>
</dbReference>
<name>A0A512CFZ7_9BACT</name>
<feature type="transmembrane region" description="Helical" evidence="8">
    <location>
        <begin position="7"/>
        <end position="28"/>
    </location>
</feature>
<accession>A0A512CFZ7</accession>
<keyword evidence="5 8" id="KW-0812">Transmembrane</keyword>
<dbReference type="AlphaFoldDB" id="A0A512CFZ7"/>
<evidence type="ECO:0000313" key="11">
    <source>
        <dbReference type="Proteomes" id="UP000321301"/>
    </source>
</evidence>
<dbReference type="GO" id="GO:0005886">
    <property type="term" value="C:plasma membrane"/>
    <property type="evidence" value="ECO:0007669"/>
    <property type="project" value="TreeGrafter"/>
</dbReference>
<feature type="transmembrane region" description="Helical" evidence="8">
    <location>
        <begin position="144"/>
        <end position="162"/>
    </location>
</feature>
<keyword evidence="7 8" id="KW-1133">Transmembrane helix</keyword>
<evidence type="ECO:0000256" key="4">
    <source>
        <dbReference type="ARBA" id="ARBA00022679"/>
    </source>
</evidence>
<evidence type="ECO:0000256" key="2">
    <source>
        <dbReference type="ARBA" id="ARBA00012438"/>
    </source>
</evidence>
<dbReference type="InterPro" id="IPR036890">
    <property type="entry name" value="HATPase_C_sf"/>
</dbReference>
<dbReference type="Gene3D" id="1.10.287.130">
    <property type="match status" value="1"/>
</dbReference>
<protein>
    <recommendedName>
        <fullName evidence="2">histidine kinase</fullName>
        <ecNumber evidence="2">2.7.13.3</ecNumber>
    </recommendedName>
</protein>
<dbReference type="RefSeq" id="WP_020892008.1">
    <property type="nucleotide sequence ID" value="NZ_BJYV01000021.1"/>
</dbReference>
<feature type="domain" description="Histidine kinase" evidence="9">
    <location>
        <begin position="224"/>
        <end position="428"/>
    </location>
</feature>
<evidence type="ECO:0000256" key="3">
    <source>
        <dbReference type="ARBA" id="ARBA00022553"/>
    </source>
</evidence>
<dbReference type="PROSITE" id="PS50109">
    <property type="entry name" value="HIS_KIN"/>
    <property type="match status" value="1"/>
</dbReference>
<sequence length="428" mass="49062">MKLLNQSLKYLSISILGIVTIWAVLFYMNMLNEIKSSIDEGLENYKRLIIRNAQLDSTILTKTYFDESFFTIQKIDREKALGIKDRFIDSEIYMQDADDKEPEPEPVRMLLTAFESNGHYYELKVANSMVEEDDLIDELFWDVVWLYIVLIAGIVLVNNIVLRKLWEPFYDFLNQLKNFRLGSTQLLPKTNSQTKEFSDLEQAVNTLLAHSIATFEQQKEFIGNASHELQTPLAVVTNKLELLLESEDLKEVHAEKIAEVFQIIERLVRLNRSLLLLSKIDNKQFFDNQQVSMNEIVQQFKNELEEIALFKGLTITVTETEKLEVNLDPTLANIIVVNLLKNAIFHNTKKGVVAISLTKDSLQISNTGSSEPLDQAKLFNRFHKSETQGNGTGLGLSIVKAITDLYGYTISYHFDNGSHTFEVKFNSL</sequence>
<comment type="caution">
    <text evidence="10">The sequence shown here is derived from an EMBL/GenBank/DDBJ whole genome shotgun (WGS) entry which is preliminary data.</text>
</comment>
<dbReference type="Pfam" id="PF02518">
    <property type="entry name" value="HATPase_c"/>
    <property type="match status" value="1"/>
</dbReference>
<evidence type="ECO:0000256" key="6">
    <source>
        <dbReference type="ARBA" id="ARBA00022777"/>
    </source>
</evidence>
<organism evidence="10 11">
    <name type="scientific">Cyclobacterium qasimii</name>
    <dbReference type="NCBI Taxonomy" id="1350429"/>
    <lineage>
        <taxon>Bacteria</taxon>
        <taxon>Pseudomonadati</taxon>
        <taxon>Bacteroidota</taxon>
        <taxon>Cytophagia</taxon>
        <taxon>Cytophagales</taxon>
        <taxon>Cyclobacteriaceae</taxon>
        <taxon>Cyclobacterium</taxon>
    </lineage>
</organism>